<gene>
    <name evidence="2" type="ORF">CIB84_008569</name>
</gene>
<dbReference type="Proteomes" id="UP000237246">
    <property type="component" value="Unassembled WGS sequence"/>
</dbReference>
<dbReference type="InterPro" id="IPR010857">
    <property type="entry name" value="Sp38-bd"/>
</dbReference>
<dbReference type="AlphaFoldDB" id="A0A2P4SUA1"/>
<dbReference type="Pfam" id="PF07354">
    <property type="entry name" value="Sp38"/>
    <property type="match status" value="1"/>
</dbReference>
<dbReference type="PANTHER" id="PTHR15443:SF5">
    <property type="entry name" value="ZONA PELLUCIDA-BINDING PROTEIN 1"/>
    <property type="match status" value="1"/>
</dbReference>
<sequence length="76" mass="8589">KVYVKLDHSSPHILCVTNRLRNSELIDPVFRWNGPSGYLSSEEKTMETSDFHLTGLNLFLKTASLISQVVVPDLDD</sequence>
<dbReference type="GO" id="GO:0007339">
    <property type="term" value="P:binding of sperm to zona pellucida"/>
    <property type="evidence" value="ECO:0007669"/>
    <property type="project" value="InterPro"/>
</dbReference>
<reference evidence="2 3" key="1">
    <citation type="submission" date="2018-01" db="EMBL/GenBank/DDBJ databases">
        <title>Comparison of the Chinese Bamboo Partridge and Red Junglefowl genome sequences highlights the importance of demography in genome evolution.</title>
        <authorList>
            <person name="Tiley G.P."/>
            <person name="Kimball R.T."/>
            <person name="Braun E.L."/>
            <person name="Burleigh J.G."/>
        </authorList>
    </citation>
    <scope>NUCLEOTIDE SEQUENCE [LARGE SCALE GENOMIC DNA]</scope>
    <source>
        <strain evidence="2">RTK389</strain>
        <tissue evidence="2">Blood</tissue>
    </source>
</reference>
<feature type="non-terminal residue" evidence="2">
    <location>
        <position position="1"/>
    </location>
</feature>
<evidence type="ECO:0000259" key="1">
    <source>
        <dbReference type="Pfam" id="PF07354"/>
    </source>
</evidence>
<protein>
    <recommendedName>
        <fullName evidence="1">Zona-pellucida-binding protein 1/2 N-terminal domain-containing protein</fullName>
    </recommendedName>
</protein>
<organism evidence="2 3">
    <name type="scientific">Bambusicola thoracicus</name>
    <name type="common">Chinese bamboo-partridge</name>
    <name type="synonym">Perdix thoracica</name>
    <dbReference type="NCBI Taxonomy" id="9083"/>
    <lineage>
        <taxon>Eukaryota</taxon>
        <taxon>Metazoa</taxon>
        <taxon>Chordata</taxon>
        <taxon>Craniata</taxon>
        <taxon>Vertebrata</taxon>
        <taxon>Euteleostomi</taxon>
        <taxon>Archelosauria</taxon>
        <taxon>Archosauria</taxon>
        <taxon>Dinosauria</taxon>
        <taxon>Saurischia</taxon>
        <taxon>Theropoda</taxon>
        <taxon>Coelurosauria</taxon>
        <taxon>Aves</taxon>
        <taxon>Neognathae</taxon>
        <taxon>Galloanserae</taxon>
        <taxon>Galliformes</taxon>
        <taxon>Phasianidae</taxon>
        <taxon>Perdicinae</taxon>
        <taxon>Bambusicola</taxon>
    </lineage>
</organism>
<feature type="domain" description="Zona-pellucida-binding protein 1/2 N-terminal" evidence="1">
    <location>
        <begin position="1"/>
        <end position="50"/>
    </location>
</feature>
<evidence type="ECO:0000313" key="2">
    <source>
        <dbReference type="EMBL" id="POI27681.1"/>
    </source>
</evidence>
<name>A0A2P4SUA1_BAMTH</name>
<evidence type="ECO:0000313" key="3">
    <source>
        <dbReference type="Proteomes" id="UP000237246"/>
    </source>
</evidence>
<comment type="caution">
    <text evidence="2">The sequence shown here is derived from an EMBL/GenBank/DDBJ whole genome shotgun (WGS) entry which is preliminary data.</text>
</comment>
<dbReference type="EMBL" id="PPHD01022717">
    <property type="protein sequence ID" value="POI27681.1"/>
    <property type="molecule type" value="Genomic_DNA"/>
</dbReference>
<dbReference type="GO" id="GO:0005576">
    <property type="term" value="C:extracellular region"/>
    <property type="evidence" value="ECO:0007669"/>
    <property type="project" value="InterPro"/>
</dbReference>
<dbReference type="OrthoDB" id="9045220at2759"/>
<dbReference type="GO" id="GO:0001675">
    <property type="term" value="P:acrosome assembly"/>
    <property type="evidence" value="ECO:0007669"/>
    <property type="project" value="TreeGrafter"/>
</dbReference>
<dbReference type="PANTHER" id="PTHR15443">
    <property type="entry name" value="ZONA PELLUCIDA BINDING PROTEIN SP38"/>
    <property type="match status" value="1"/>
</dbReference>
<keyword evidence="3" id="KW-1185">Reference proteome</keyword>
<dbReference type="InterPro" id="IPR048806">
    <property type="entry name" value="ZPBP1/2_N"/>
</dbReference>
<dbReference type="GO" id="GO:0002199">
    <property type="term" value="C:zona pellucida receptor complex"/>
    <property type="evidence" value="ECO:0007669"/>
    <property type="project" value="TreeGrafter"/>
</dbReference>
<dbReference type="GO" id="GO:0001669">
    <property type="term" value="C:acrosomal vesicle"/>
    <property type="evidence" value="ECO:0007669"/>
    <property type="project" value="TreeGrafter"/>
</dbReference>
<accession>A0A2P4SUA1</accession>
<proteinExistence type="predicted"/>